<feature type="signal peptide" evidence="12">
    <location>
        <begin position="1"/>
        <end position="19"/>
    </location>
</feature>
<evidence type="ECO:0000256" key="12">
    <source>
        <dbReference type="SAM" id="SignalP"/>
    </source>
</evidence>
<evidence type="ECO:0000256" key="4">
    <source>
        <dbReference type="ARBA" id="ARBA00022729"/>
    </source>
</evidence>
<feature type="transmembrane region" description="Helical" evidence="11">
    <location>
        <begin position="682"/>
        <end position="705"/>
    </location>
</feature>
<dbReference type="GO" id="GO:0016139">
    <property type="term" value="P:glycoside catabolic process"/>
    <property type="evidence" value="ECO:0007669"/>
    <property type="project" value="TreeGrafter"/>
</dbReference>
<keyword evidence="11" id="KW-0812">Transmembrane</keyword>
<dbReference type="FunFam" id="3.20.20.80:FF:000027">
    <property type="entry name" value="Alpha-L-fucosidase"/>
    <property type="match status" value="1"/>
</dbReference>
<name>A0A7R9Q0B4_9ACAR</name>
<dbReference type="SMART" id="SM00812">
    <property type="entry name" value="Alpha_L_fucos"/>
    <property type="match status" value="1"/>
</dbReference>
<keyword evidence="16" id="KW-1185">Reference proteome</keyword>
<dbReference type="SUPFAM" id="SSF51445">
    <property type="entry name" value="(Trans)glycosidases"/>
    <property type="match status" value="1"/>
</dbReference>
<reference evidence="15" key="1">
    <citation type="submission" date="2020-11" db="EMBL/GenBank/DDBJ databases">
        <authorList>
            <person name="Tran Van P."/>
        </authorList>
    </citation>
    <scope>NUCLEOTIDE SEQUENCE</scope>
</reference>
<dbReference type="PANTHER" id="PTHR10030:SF37">
    <property type="entry name" value="ALPHA-L-FUCOSIDASE-RELATED"/>
    <property type="match status" value="1"/>
</dbReference>
<dbReference type="EC" id="3.2.1.51" evidence="3"/>
<keyword evidence="5" id="KW-0378">Hydrolase</keyword>
<feature type="transmembrane region" description="Helical" evidence="11">
    <location>
        <begin position="640"/>
        <end position="661"/>
    </location>
</feature>
<organism evidence="15">
    <name type="scientific">Medioppia subpectinata</name>
    <dbReference type="NCBI Taxonomy" id="1979941"/>
    <lineage>
        <taxon>Eukaryota</taxon>
        <taxon>Metazoa</taxon>
        <taxon>Ecdysozoa</taxon>
        <taxon>Arthropoda</taxon>
        <taxon>Chelicerata</taxon>
        <taxon>Arachnida</taxon>
        <taxon>Acari</taxon>
        <taxon>Acariformes</taxon>
        <taxon>Sarcoptiformes</taxon>
        <taxon>Oribatida</taxon>
        <taxon>Brachypylina</taxon>
        <taxon>Oppioidea</taxon>
        <taxon>Oppiidae</taxon>
        <taxon>Medioppia</taxon>
    </lineage>
</organism>
<gene>
    <name evidence="15" type="ORF">OSB1V03_LOCUS7087</name>
</gene>
<feature type="domain" description="Glycoside hydrolase family 29 N-terminal" evidence="13">
    <location>
        <begin position="26"/>
        <end position="363"/>
    </location>
</feature>
<comment type="function">
    <text evidence="1">Alpha-L-fucosidase is responsible for hydrolyzing the alpha-1,6-linked fucose joined to the reducing-end N-acetylglucosamine of the carbohydrate moieties of glycoproteins.</text>
</comment>
<evidence type="ECO:0000256" key="8">
    <source>
        <dbReference type="ARBA" id="ARBA00074133"/>
    </source>
</evidence>
<keyword evidence="4 12" id="KW-0732">Signal</keyword>
<evidence type="ECO:0000259" key="14">
    <source>
        <dbReference type="Pfam" id="PF16757"/>
    </source>
</evidence>
<evidence type="ECO:0000256" key="3">
    <source>
        <dbReference type="ARBA" id="ARBA00012662"/>
    </source>
</evidence>
<keyword evidence="7" id="KW-0326">Glycosidase</keyword>
<dbReference type="PANTHER" id="PTHR10030">
    <property type="entry name" value="ALPHA-L-FUCOSIDASE"/>
    <property type="match status" value="1"/>
</dbReference>
<accession>A0A7R9Q0B4</accession>
<evidence type="ECO:0000259" key="13">
    <source>
        <dbReference type="Pfam" id="PF01120"/>
    </source>
</evidence>
<dbReference type="Proteomes" id="UP000759131">
    <property type="component" value="Unassembled WGS sequence"/>
</dbReference>
<evidence type="ECO:0000256" key="6">
    <source>
        <dbReference type="ARBA" id="ARBA00023180"/>
    </source>
</evidence>
<dbReference type="GO" id="GO:0005764">
    <property type="term" value="C:lysosome"/>
    <property type="evidence" value="ECO:0007669"/>
    <property type="project" value="TreeGrafter"/>
</dbReference>
<dbReference type="AlphaFoldDB" id="A0A7R9Q0B4"/>
<feature type="region of interest" description="Disordered" evidence="10">
    <location>
        <begin position="834"/>
        <end position="855"/>
    </location>
</feature>
<dbReference type="InterPro" id="IPR013780">
    <property type="entry name" value="Glyco_hydro_b"/>
</dbReference>
<dbReference type="InterPro" id="IPR057739">
    <property type="entry name" value="Glyco_hydro_29_N"/>
</dbReference>
<protein>
    <recommendedName>
        <fullName evidence="8">Putative alpha-L-fucosidase</fullName>
        <ecNumber evidence="3">3.2.1.51</ecNumber>
    </recommendedName>
    <alternativeName>
        <fullName evidence="9">Alpha-L-fucoside fucohydrolase</fullName>
    </alternativeName>
</protein>
<dbReference type="Gene3D" id="2.60.40.1180">
    <property type="entry name" value="Golgi alpha-mannosidase II"/>
    <property type="match status" value="1"/>
</dbReference>
<evidence type="ECO:0000256" key="7">
    <source>
        <dbReference type="ARBA" id="ARBA00023295"/>
    </source>
</evidence>
<evidence type="ECO:0000256" key="2">
    <source>
        <dbReference type="ARBA" id="ARBA00007951"/>
    </source>
</evidence>
<feature type="compositionally biased region" description="Polar residues" evidence="10">
    <location>
        <begin position="787"/>
        <end position="797"/>
    </location>
</feature>
<dbReference type="OrthoDB" id="6039950at2759"/>
<evidence type="ECO:0000313" key="15">
    <source>
        <dbReference type="EMBL" id="CAD7626654.1"/>
    </source>
</evidence>
<keyword evidence="6" id="KW-0325">Glycoprotein</keyword>
<evidence type="ECO:0000256" key="11">
    <source>
        <dbReference type="SAM" id="Phobius"/>
    </source>
</evidence>
<evidence type="ECO:0000313" key="16">
    <source>
        <dbReference type="Proteomes" id="UP000759131"/>
    </source>
</evidence>
<proteinExistence type="inferred from homology"/>
<dbReference type="PRINTS" id="PR00741">
    <property type="entry name" value="GLHYDRLASE29"/>
</dbReference>
<dbReference type="Pfam" id="PF16757">
    <property type="entry name" value="Fucosidase_C"/>
    <property type="match status" value="1"/>
</dbReference>
<dbReference type="InterPro" id="IPR016286">
    <property type="entry name" value="FUC_metazoa-typ"/>
</dbReference>
<evidence type="ECO:0000256" key="1">
    <source>
        <dbReference type="ARBA" id="ARBA00004071"/>
    </source>
</evidence>
<keyword evidence="11" id="KW-1133">Transmembrane helix</keyword>
<comment type="similarity">
    <text evidence="2">Belongs to the glycosyl hydrolase 29 family.</text>
</comment>
<feature type="region of interest" description="Disordered" evidence="10">
    <location>
        <begin position="765"/>
        <end position="804"/>
    </location>
</feature>
<feature type="domain" description="Alpha-L-fucosidase C-terminal" evidence="14">
    <location>
        <begin position="374"/>
        <end position="460"/>
    </location>
</feature>
<dbReference type="EMBL" id="OC858595">
    <property type="protein sequence ID" value="CAD7626654.1"/>
    <property type="molecule type" value="Genomic_DNA"/>
</dbReference>
<evidence type="ECO:0000256" key="9">
    <source>
        <dbReference type="ARBA" id="ARBA00081661"/>
    </source>
</evidence>
<dbReference type="InterPro" id="IPR000933">
    <property type="entry name" value="Glyco_hydro_29"/>
</dbReference>
<dbReference type="GO" id="GO:0006004">
    <property type="term" value="P:fucose metabolic process"/>
    <property type="evidence" value="ECO:0007669"/>
    <property type="project" value="InterPro"/>
</dbReference>
<sequence>MNSMKYYIILVHIIVLANSLANSSDKLISNQYYAPNWESIDARPLPGWYDRAKVGIFIHWGVFSVPSFGSEWFWWSWKGEHEEAYDQFMARNYYPGFTYADFAHQFTAEFYDPDYWADIFKASGAKYVVLTAKHHEGYTMWPSKTSFSWNAVDVGPNRDLLGDLAKAVRKAGLRFGAYHSWFEWFNPLYNDDKRHNWTTQRFVQFKARPELEELVNTYKPDVIWSDGEWEALDTYWNSTDFLAWLYNESPVKDTVVVNDRWGIGTYCKHGGFYSCADRYNPGVLQLHKWENAMTLDKYSWGYRRDAQLSDYITTHELVTILAQTVSCGGNLLINIGPTPDGRVIPIFEERLREFGSWLAVNGESIYATKPWKYQNDTIANNVWYTQRCTHRAGAVYAIVLEWPLNNRLTLGSVDMRIVDTIQLLGIKGNLVFKGSGTSTVVTFPQLYPGSLSLAFVLKITTKVALYNQCSKKSAKFEYIFRLKCGPIKKGYDRYGTALRIQVLGVSDRQLAAFTVDPSVISAATTVGTEEGRDVKEFVTKFLVKRKQVMTSIVRVRINHSSKGSLYVKTLEIQTPNETKANVAYVNDFIASLSDTSAAIKQTYPAATQEPRPLESMGASPSVVAAEELLTFVCDKYLSSAYTSLVSSGAAVMAFIPLVFVFKLWVKPNADPKTANCCNTCRVVYLFFAALIGLVVGVFGAVYAAVKWDSGLWFWALAVFLANVIFLTIYLPILSIIGFLSSAPFTRPSNGILGSGSGLWLDSNDQKVPEVDRSAPPPARPSAKSSQKLKPQPSTTAITPADVSEKESEKYHEFLMKDHMKVKSISQYGGVKDTKAKAAVTPGADTKTDPTQADTGEKYYQQLMKNRKTVKSISNY</sequence>
<dbReference type="Pfam" id="PF01120">
    <property type="entry name" value="Alpha_L_fucos"/>
    <property type="match status" value="1"/>
</dbReference>
<evidence type="ECO:0000256" key="5">
    <source>
        <dbReference type="ARBA" id="ARBA00022801"/>
    </source>
</evidence>
<dbReference type="InterPro" id="IPR017853">
    <property type="entry name" value="GH"/>
</dbReference>
<dbReference type="GO" id="GO:0004560">
    <property type="term" value="F:alpha-L-fucosidase activity"/>
    <property type="evidence" value="ECO:0007669"/>
    <property type="project" value="UniProtKB-EC"/>
</dbReference>
<keyword evidence="11" id="KW-0472">Membrane</keyword>
<evidence type="ECO:0000256" key="10">
    <source>
        <dbReference type="SAM" id="MobiDB-lite"/>
    </source>
</evidence>
<feature type="transmembrane region" description="Helical" evidence="11">
    <location>
        <begin position="711"/>
        <end position="739"/>
    </location>
</feature>
<feature type="chain" id="PRO_5035592988" description="Putative alpha-L-fucosidase" evidence="12">
    <location>
        <begin position="20"/>
        <end position="875"/>
    </location>
</feature>
<dbReference type="EMBL" id="CAJPIZ010004020">
    <property type="protein sequence ID" value="CAG2107084.1"/>
    <property type="molecule type" value="Genomic_DNA"/>
</dbReference>
<dbReference type="InterPro" id="IPR031919">
    <property type="entry name" value="Fucosidase_C"/>
</dbReference>
<dbReference type="Gene3D" id="3.20.20.80">
    <property type="entry name" value="Glycosidases"/>
    <property type="match status" value="1"/>
</dbReference>